<dbReference type="PANTHER" id="PTHR21974">
    <property type="entry name" value="RE15880P"/>
    <property type="match status" value="1"/>
</dbReference>
<dbReference type="Proteomes" id="UP000827549">
    <property type="component" value="Chromosome 4"/>
</dbReference>
<dbReference type="RefSeq" id="XP_062628909.1">
    <property type="nucleotide sequence ID" value="XM_062772925.1"/>
</dbReference>
<dbReference type="EMBL" id="CP086717">
    <property type="protein sequence ID" value="WOO82877.1"/>
    <property type="molecule type" value="Genomic_DNA"/>
</dbReference>
<dbReference type="PANTHER" id="PTHR21974:SF2">
    <property type="entry name" value="RE15880P"/>
    <property type="match status" value="1"/>
</dbReference>
<proteinExistence type="predicted"/>
<evidence type="ECO:0000256" key="1">
    <source>
        <dbReference type="SAM" id="MobiDB-lite"/>
    </source>
</evidence>
<keyword evidence="3" id="KW-1185">Reference proteome</keyword>
<gene>
    <name evidence="2" type="ORF">LOC62_04G006360</name>
</gene>
<feature type="compositionally biased region" description="Basic and acidic residues" evidence="1">
    <location>
        <begin position="219"/>
        <end position="229"/>
    </location>
</feature>
<evidence type="ECO:0000313" key="2">
    <source>
        <dbReference type="EMBL" id="WOO82877.1"/>
    </source>
</evidence>
<dbReference type="GeneID" id="87809583"/>
<name>A0AAF0YBC3_9TREE</name>
<feature type="region of interest" description="Disordered" evidence="1">
    <location>
        <begin position="219"/>
        <end position="241"/>
    </location>
</feature>
<reference evidence="2" key="1">
    <citation type="submission" date="2023-10" db="EMBL/GenBank/DDBJ databases">
        <authorList>
            <person name="Noh H."/>
        </authorList>
    </citation>
    <scope>NUCLEOTIDE SEQUENCE</scope>
    <source>
        <strain evidence="2">DUCC4014</strain>
    </source>
</reference>
<evidence type="ECO:0000313" key="3">
    <source>
        <dbReference type="Proteomes" id="UP000827549"/>
    </source>
</evidence>
<organism evidence="2 3">
    <name type="scientific">Vanrija pseudolonga</name>
    <dbReference type="NCBI Taxonomy" id="143232"/>
    <lineage>
        <taxon>Eukaryota</taxon>
        <taxon>Fungi</taxon>
        <taxon>Dikarya</taxon>
        <taxon>Basidiomycota</taxon>
        <taxon>Agaricomycotina</taxon>
        <taxon>Tremellomycetes</taxon>
        <taxon>Trichosporonales</taxon>
        <taxon>Trichosporonaceae</taxon>
        <taxon>Vanrija</taxon>
    </lineage>
</organism>
<accession>A0AAF0YBC3</accession>
<sequence length="355" mass="40073">MGRPEMNNMDKIEANIGEDQRLSDSIRELDYAPLDLATARSADAKAKSQLMAKKGELAKLDAVVKDKYKTWQSSQSSTSTRIFTKIRHPNTHDQVLAKRIQHEQNEYEMVFNEQQEVQGDIKVLEDRLGKLSDEIGTLTQVTARHTELRSQRLALHAHVFDGPTPQYPEEDAQENVVNATQHHQGEVEALLAHEREVLGMLNRALECSERAERQFRKARRAARDSENHSRIARHSHKAEENHAEARILLDRAASQQPRLPRFYGDLPSGGYRSARGYSDKMYFCQKLVQHNVMMINVSVADAAVYEADIAATKQRLADATVLLESIRCRIMDERAGARGLGPAPPLYESGEGLRA</sequence>
<dbReference type="AlphaFoldDB" id="A0AAF0YBC3"/>
<protein>
    <submittedName>
        <fullName evidence="2">Uncharacterized protein</fullName>
    </submittedName>
</protein>